<name>A0A8R2A7J5_ACYPI</name>
<sequence>MTVITWCWKRIRRAYAVCKPIICCSGGNVEMMDHIHRVDLPARAGEQNPSNHLLQSVRPLSQQRHRPDVQPMCMRRFVDPEKVAAVFKACKELQVPIGEDCYDDGSGPASETRQKTGLAEPKKNKIDNTTDLQLR</sequence>
<accession>A0A8R2A7J5</accession>
<feature type="compositionally biased region" description="Basic and acidic residues" evidence="1">
    <location>
        <begin position="120"/>
        <end position="135"/>
    </location>
</feature>
<dbReference type="EnsemblMetazoa" id="XM_003244047.4">
    <property type="protein sequence ID" value="XP_003244095.1"/>
    <property type="gene ID" value="LOC100569485"/>
</dbReference>
<reference evidence="3" key="1">
    <citation type="submission" date="2010-06" db="EMBL/GenBank/DDBJ databases">
        <authorList>
            <person name="Jiang H."/>
            <person name="Abraham K."/>
            <person name="Ali S."/>
            <person name="Alsbrooks S.L."/>
            <person name="Anim B.N."/>
            <person name="Anosike U.S."/>
            <person name="Attaway T."/>
            <person name="Bandaranaike D.P."/>
            <person name="Battles P.K."/>
            <person name="Bell S.N."/>
            <person name="Bell A.V."/>
            <person name="Beltran B."/>
            <person name="Bickham C."/>
            <person name="Bustamante Y."/>
            <person name="Caleb T."/>
            <person name="Canada A."/>
            <person name="Cardenas V."/>
            <person name="Carter K."/>
            <person name="Chacko J."/>
            <person name="Chandrabose M.N."/>
            <person name="Chavez D."/>
            <person name="Chavez A."/>
            <person name="Chen L."/>
            <person name="Chu H.-S."/>
            <person name="Claassen K.J."/>
            <person name="Cockrell R."/>
            <person name="Collins M."/>
            <person name="Cooper J.A."/>
            <person name="Cree A."/>
            <person name="Curry S.M."/>
            <person name="Da Y."/>
            <person name="Dao M.D."/>
            <person name="Das B."/>
            <person name="Davila M.-L."/>
            <person name="Davy-Carroll L."/>
            <person name="Denson S."/>
            <person name="Dinh H."/>
            <person name="Ebong V.E."/>
            <person name="Edwards J.R."/>
            <person name="Egan A."/>
            <person name="El-Daye J."/>
            <person name="Escobedo L."/>
            <person name="Fernandez S."/>
            <person name="Fernando P.R."/>
            <person name="Flagg N."/>
            <person name="Forbes L.D."/>
            <person name="Fowler R.G."/>
            <person name="Fu Q."/>
            <person name="Gabisi R.A."/>
            <person name="Ganer J."/>
            <person name="Garbino Pronczuk A."/>
            <person name="Garcia R.M."/>
            <person name="Garner T."/>
            <person name="Garrett T.E."/>
            <person name="Gonzalez D.A."/>
            <person name="Hamid H."/>
            <person name="Hawkins E.S."/>
            <person name="Hirani K."/>
            <person name="Hogues M.E."/>
            <person name="Hollins B."/>
            <person name="Hsiao C.-H."/>
            <person name="Jabil R."/>
            <person name="James M.L."/>
            <person name="Jhangiani S.N."/>
            <person name="Johnson B."/>
            <person name="Johnson Q."/>
            <person name="Joshi V."/>
            <person name="Kalu J.B."/>
            <person name="Kam C."/>
            <person name="Kashfia A."/>
            <person name="Keebler J."/>
            <person name="Kisamo H."/>
            <person name="Kovar C.L."/>
            <person name="Lago L.A."/>
            <person name="Lai C.-Y."/>
            <person name="Laidlaw J."/>
            <person name="Lara F."/>
            <person name="Le T.-K."/>
            <person name="Lee S.L."/>
            <person name="Legall F.H."/>
            <person name="Lemon S.J."/>
            <person name="Lewis L.R."/>
            <person name="Li B."/>
            <person name="Liu Y."/>
            <person name="Liu Y.-S."/>
            <person name="Lopez J."/>
            <person name="Lozado R.J."/>
            <person name="Lu J."/>
            <person name="Madu R.C."/>
            <person name="Maheshwari M."/>
            <person name="Maheshwari R."/>
            <person name="Malloy K."/>
            <person name="Martinez E."/>
            <person name="Mathew T."/>
            <person name="Mercado I.C."/>
            <person name="Mercado C."/>
            <person name="Meyer B."/>
            <person name="Montgomery K."/>
            <person name="Morgan M.B."/>
            <person name="Munidasa M."/>
            <person name="Nazareth L.V."/>
            <person name="Nelson J."/>
            <person name="Ng B.M."/>
            <person name="Nguyen N.B."/>
            <person name="Nguyen P.Q."/>
            <person name="Nguyen T."/>
            <person name="Obregon M."/>
            <person name="Okwuonu G.O."/>
            <person name="Onwere C.G."/>
            <person name="Orozco G."/>
            <person name="Parra A."/>
            <person name="Patel S."/>
            <person name="Patil S."/>
            <person name="Perez A."/>
            <person name="Perez Y."/>
            <person name="Pham C."/>
            <person name="Primus E.L."/>
            <person name="Pu L.-L."/>
            <person name="Puazo M."/>
            <person name="Qin X."/>
            <person name="Quiroz J.B."/>
            <person name="Reese J."/>
            <person name="Richards S."/>
            <person name="Rives C.M."/>
            <person name="Robberts R."/>
            <person name="Ruiz S.J."/>
            <person name="Ruiz M.J."/>
            <person name="Santibanez J."/>
            <person name="Schneider B.W."/>
            <person name="Sisson I."/>
            <person name="Smith M."/>
            <person name="Sodergren E."/>
            <person name="Song X.-Z."/>
            <person name="Song B.B."/>
            <person name="Summersgill H."/>
            <person name="Thelus R."/>
            <person name="Thornton R.D."/>
            <person name="Trejos Z.Y."/>
            <person name="Usmani K."/>
            <person name="Vattathil S."/>
            <person name="Villasana D."/>
            <person name="Walker D.L."/>
            <person name="Wang S."/>
            <person name="Wang K."/>
            <person name="White C.S."/>
            <person name="Williams A.C."/>
            <person name="Williamson J."/>
            <person name="Wilson K."/>
            <person name="Woghiren I.O."/>
            <person name="Woodworth J.R."/>
            <person name="Worley K.C."/>
            <person name="Wright R.A."/>
            <person name="Wu W."/>
            <person name="Young L."/>
            <person name="Zhang L."/>
            <person name="Zhang J."/>
            <person name="Zhu Y."/>
            <person name="Muzny D.M."/>
            <person name="Weinstock G."/>
            <person name="Gibbs R.A."/>
        </authorList>
    </citation>
    <scope>NUCLEOTIDE SEQUENCE [LARGE SCALE GENOMIC DNA]</scope>
    <source>
        <strain evidence="3">LSR1</strain>
    </source>
</reference>
<feature type="region of interest" description="Disordered" evidence="1">
    <location>
        <begin position="98"/>
        <end position="135"/>
    </location>
</feature>
<organism evidence="2 3">
    <name type="scientific">Acyrthosiphon pisum</name>
    <name type="common">Pea aphid</name>
    <dbReference type="NCBI Taxonomy" id="7029"/>
    <lineage>
        <taxon>Eukaryota</taxon>
        <taxon>Metazoa</taxon>
        <taxon>Ecdysozoa</taxon>
        <taxon>Arthropoda</taxon>
        <taxon>Hexapoda</taxon>
        <taxon>Insecta</taxon>
        <taxon>Pterygota</taxon>
        <taxon>Neoptera</taxon>
        <taxon>Paraneoptera</taxon>
        <taxon>Hemiptera</taxon>
        <taxon>Sternorrhyncha</taxon>
        <taxon>Aphidomorpha</taxon>
        <taxon>Aphidoidea</taxon>
        <taxon>Aphididae</taxon>
        <taxon>Macrosiphini</taxon>
        <taxon>Acyrthosiphon</taxon>
    </lineage>
</organism>
<keyword evidence="3" id="KW-1185">Reference proteome</keyword>
<dbReference type="KEGG" id="api:100569485"/>
<protein>
    <submittedName>
        <fullName evidence="2">Uncharacterized protein</fullName>
    </submittedName>
</protein>
<dbReference type="Proteomes" id="UP000007819">
    <property type="component" value="Chromosome A1"/>
</dbReference>
<reference evidence="2" key="2">
    <citation type="submission" date="2022-06" db="UniProtKB">
        <authorList>
            <consortium name="EnsemblMetazoa"/>
        </authorList>
    </citation>
    <scope>IDENTIFICATION</scope>
</reference>
<dbReference type="OrthoDB" id="6611593at2759"/>
<evidence type="ECO:0000256" key="1">
    <source>
        <dbReference type="SAM" id="MobiDB-lite"/>
    </source>
</evidence>
<evidence type="ECO:0000313" key="3">
    <source>
        <dbReference type="Proteomes" id="UP000007819"/>
    </source>
</evidence>
<dbReference type="RefSeq" id="XP_003244095.1">
    <property type="nucleotide sequence ID" value="XM_003244047.3"/>
</dbReference>
<dbReference type="AlphaFoldDB" id="A0A8R2A7J5"/>
<evidence type="ECO:0000313" key="2">
    <source>
        <dbReference type="EnsemblMetazoa" id="XP_003244095.1"/>
    </source>
</evidence>
<proteinExistence type="predicted"/>
<dbReference type="GeneID" id="100569485"/>